<gene>
    <name evidence="4" type="ORF">J2S20_000243</name>
</gene>
<evidence type="ECO:0000256" key="2">
    <source>
        <dbReference type="ARBA" id="ARBA00023295"/>
    </source>
</evidence>
<organism evidence="4 5">
    <name type="scientific">Moryella indoligenes</name>
    <dbReference type="NCBI Taxonomy" id="371674"/>
    <lineage>
        <taxon>Bacteria</taxon>
        <taxon>Bacillati</taxon>
        <taxon>Bacillota</taxon>
        <taxon>Clostridia</taxon>
        <taxon>Lachnospirales</taxon>
        <taxon>Lachnospiraceae</taxon>
        <taxon>Moryella</taxon>
    </lineage>
</organism>
<reference evidence="4" key="1">
    <citation type="submission" date="2023-07" db="EMBL/GenBank/DDBJ databases">
        <title>Genomic Encyclopedia of Type Strains, Phase IV (KMG-IV): sequencing the most valuable type-strain genomes for metagenomic binning, comparative biology and taxonomic classification.</title>
        <authorList>
            <person name="Goeker M."/>
        </authorList>
    </citation>
    <scope>NUCLEOTIDE SEQUENCE</scope>
    <source>
        <strain evidence="4">DSM 19659</strain>
    </source>
</reference>
<dbReference type="Proteomes" id="UP001241537">
    <property type="component" value="Unassembled WGS sequence"/>
</dbReference>
<dbReference type="SUPFAM" id="SSF51011">
    <property type="entry name" value="Glycosyl hydrolase domain"/>
    <property type="match status" value="1"/>
</dbReference>
<dbReference type="CDD" id="cd11353">
    <property type="entry name" value="AmyAc_euk_bac_CMD_like"/>
    <property type="match status" value="1"/>
</dbReference>
<dbReference type="PANTHER" id="PTHR10357:SF210">
    <property type="entry name" value="MALTODEXTRIN GLUCOSIDASE"/>
    <property type="match status" value="1"/>
</dbReference>
<dbReference type="Gene3D" id="3.90.400.10">
    <property type="entry name" value="Oligo-1,6-glucosidase, Domain 2"/>
    <property type="match status" value="1"/>
</dbReference>
<evidence type="ECO:0000313" key="5">
    <source>
        <dbReference type="Proteomes" id="UP001241537"/>
    </source>
</evidence>
<dbReference type="EMBL" id="JAUSTO010000001">
    <property type="protein sequence ID" value="MDQ0151569.1"/>
    <property type="molecule type" value="Genomic_DNA"/>
</dbReference>
<dbReference type="RefSeq" id="WP_307252170.1">
    <property type="nucleotide sequence ID" value="NZ_JAUSTO010000001.1"/>
</dbReference>
<evidence type="ECO:0000259" key="3">
    <source>
        <dbReference type="SMART" id="SM00642"/>
    </source>
</evidence>
<dbReference type="Pfam" id="PF00128">
    <property type="entry name" value="Alpha-amylase"/>
    <property type="match status" value="1"/>
</dbReference>
<evidence type="ECO:0000313" key="4">
    <source>
        <dbReference type="EMBL" id="MDQ0151569.1"/>
    </source>
</evidence>
<dbReference type="GO" id="GO:0016798">
    <property type="term" value="F:hydrolase activity, acting on glycosyl bonds"/>
    <property type="evidence" value="ECO:0007669"/>
    <property type="project" value="UniProtKB-KW"/>
</dbReference>
<dbReference type="SMART" id="SM00642">
    <property type="entry name" value="Aamy"/>
    <property type="match status" value="1"/>
</dbReference>
<dbReference type="Gene3D" id="3.20.20.80">
    <property type="entry name" value="Glycosidases"/>
    <property type="match status" value="1"/>
</dbReference>
<keyword evidence="1" id="KW-0378">Hydrolase</keyword>
<dbReference type="GO" id="GO:0005975">
    <property type="term" value="P:carbohydrate metabolic process"/>
    <property type="evidence" value="ECO:0007669"/>
    <property type="project" value="InterPro"/>
</dbReference>
<dbReference type="Gene3D" id="2.60.40.1180">
    <property type="entry name" value="Golgi alpha-mannosidase II"/>
    <property type="match status" value="1"/>
</dbReference>
<accession>A0AAE4AJU8</accession>
<keyword evidence="5" id="KW-1185">Reference proteome</keyword>
<keyword evidence="2 4" id="KW-0326">Glycosidase</keyword>
<name>A0AAE4AJU8_9FIRM</name>
<dbReference type="InterPro" id="IPR045857">
    <property type="entry name" value="O16G_dom_2"/>
</dbReference>
<dbReference type="InterPro" id="IPR017853">
    <property type="entry name" value="GH"/>
</dbReference>
<evidence type="ECO:0000256" key="1">
    <source>
        <dbReference type="ARBA" id="ARBA00022801"/>
    </source>
</evidence>
<proteinExistence type="predicted"/>
<sequence>MWFEESVFYQIYPLTLCGAPADHELLPAAAPGALPPDGVPAPAHCILRLTDFAPYLRTLGIRSVYLNPLMESDTHGYDTRDYRLPDRRLGSAEDVKAVVAAFHENGIRVVFDGVFNHAGRGFFAFQDVKRYGRESRYRDWFHLDFNGDSPYGDGFWYEGWEGHYELVRLKLENPELQQYLLESVRLWFHEFDIDGLRLDVAYLLPLWFISMLKQEMRALKPDAFLLAEILGDNAGRFYSEGQADAITDYPGYKALWSSFNSLNLFELAHTVRRNYLEMYRGQRLFSFADNHDVERIASRLTDPEKLPLIYALLLTLPGIPCIYYGSEWGTEGRKEAGSDASLRPAFAAPQPNALTEQISALIHLRNDTPELSSGSYRELLLTNRSFAFAREYEGNVSTVAVNLDSETAELHLPDGRTLTLPPKRAAISRRDDTFRLL</sequence>
<dbReference type="SUPFAM" id="SSF51445">
    <property type="entry name" value="(Trans)glycosidases"/>
    <property type="match status" value="1"/>
</dbReference>
<dbReference type="InterPro" id="IPR013780">
    <property type="entry name" value="Glyco_hydro_b"/>
</dbReference>
<dbReference type="InterPro" id="IPR006047">
    <property type="entry name" value="GH13_cat_dom"/>
</dbReference>
<feature type="domain" description="Glycosyl hydrolase family 13 catalytic" evidence="3">
    <location>
        <begin position="24"/>
        <end position="365"/>
    </location>
</feature>
<protein>
    <submittedName>
        <fullName evidence="4">Glycosidase</fullName>
    </submittedName>
</protein>
<comment type="caution">
    <text evidence="4">The sequence shown here is derived from an EMBL/GenBank/DDBJ whole genome shotgun (WGS) entry which is preliminary data.</text>
</comment>
<dbReference type="AlphaFoldDB" id="A0AAE4AJU8"/>
<dbReference type="PANTHER" id="PTHR10357">
    <property type="entry name" value="ALPHA-AMYLASE FAMILY MEMBER"/>
    <property type="match status" value="1"/>
</dbReference>